<dbReference type="Proteomes" id="UP000694420">
    <property type="component" value="Unplaced"/>
</dbReference>
<dbReference type="Gene3D" id="3.30.60.20">
    <property type="match status" value="1"/>
</dbReference>
<reference evidence="1" key="1">
    <citation type="submission" date="2025-08" db="UniProtKB">
        <authorList>
            <consortium name="Ensembl"/>
        </authorList>
    </citation>
    <scope>IDENTIFICATION</scope>
</reference>
<name>A0A8C7A1T2_NOTPE</name>
<evidence type="ECO:0000313" key="2">
    <source>
        <dbReference type="Proteomes" id="UP000694420"/>
    </source>
</evidence>
<reference evidence="1" key="2">
    <citation type="submission" date="2025-09" db="UniProtKB">
        <authorList>
            <consortium name="Ensembl"/>
        </authorList>
    </citation>
    <scope>IDENTIFICATION</scope>
</reference>
<sequence length="141" mass="15986">MFLRQRSWGIRSPLVSSRKAIAKSSLQHMVAQPNPALALRSDSERQIRSTVDWSETAVYGEHIWFETNASGDFCYVGEQNCMAKLLQKPLSRRKCAACKIIVHTPCIEQLEKVSLCRDGSSPPCCDPEEDKMCIWCLQYSC</sequence>
<proteinExistence type="predicted"/>
<evidence type="ECO:0008006" key="3">
    <source>
        <dbReference type="Google" id="ProtNLM"/>
    </source>
</evidence>
<accession>A0A8C7A1T2</accession>
<protein>
    <recommendedName>
        <fullName evidence="3">Diacylglycerol kinase zeta</fullName>
    </recommendedName>
</protein>
<dbReference type="Ensembl" id="ENSNPET00000021088.1">
    <property type="protein sequence ID" value="ENSNPEP00000020564.1"/>
    <property type="gene ID" value="ENSNPEG00000015286.1"/>
</dbReference>
<dbReference type="AlphaFoldDB" id="A0A8C7A1T2"/>
<organism evidence="1 2">
    <name type="scientific">Nothoprocta perdicaria</name>
    <name type="common">Chilean tinamou</name>
    <name type="synonym">Crypturus perdicarius</name>
    <dbReference type="NCBI Taxonomy" id="30464"/>
    <lineage>
        <taxon>Eukaryota</taxon>
        <taxon>Metazoa</taxon>
        <taxon>Chordata</taxon>
        <taxon>Craniata</taxon>
        <taxon>Vertebrata</taxon>
        <taxon>Euteleostomi</taxon>
        <taxon>Archelosauria</taxon>
        <taxon>Archosauria</taxon>
        <taxon>Dinosauria</taxon>
        <taxon>Saurischia</taxon>
        <taxon>Theropoda</taxon>
        <taxon>Coelurosauria</taxon>
        <taxon>Aves</taxon>
        <taxon>Palaeognathae</taxon>
        <taxon>Tinamiformes</taxon>
        <taxon>Tinamidae</taxon>
        <taxon>Nothoprocta</taxon>
    </lineage>
</organism>
<keyword evidence="2" id="KW-1185">Reference proteome</keyword>
<evidence type="ECO:0000313" key="1">
    <source>
        <dbReference type="Ensembl" id="ENSNPEP00000020564.1"/>
    </source>
</evidence>